<accession>A0A3N4LYD3</accession>
<dbReference type="SUPFAM" id="SSF89372">
    <property type="entry name" value="Fucose-specific lectin"/>
    <property type="match status" value="1"/>
</dbReference>
<sequence length="194" mass="22316">MEIYVYFQEVENRIRELRFASEKGEWYEDSPNGINHLKGLSGTSIACAADSAPNNANRWMYSQSTSREVQGCIYEANGKKWTYDNPNKLYYFTQNFDRKVRLEFCADRWFLRIYAHDGSKALEKVCQREGCKWKDQITLPMGTGAAKIKQNFIVLRWPQDVDNTTSEVHLFSTDGGILHDYLIGPSTGGEFSLV</sequence>
<dbReference type="InParanoid" id="A0A3N4LYD3"/>
<name>A0A3N4LYD3_9PEZI</name>
<dbReference type="Gene3D" id="2.120.10.70">
    <property type="entry name" value="Fucose-specific lectin"/>
    <property type="match status" value="1"/>
</dbReference>
<evidence type="ECO:0000313" key="1">
    <source>
        <dbReference type="EMBL" id="RPB27810.1"/>
    </source>
</evidence>
<dbReference type="EMBL" id="ML121530">
    <property type="protein sequence ID" value="RPB27810.1"/>
    <property type="molecule type" value="Genomic_DNA"/>
</dbReference>
<gene>
    <name evidence="1" type="ORF">L211DRAFT_465341</name>
</gene>
<dbReference type="AlphaFoldDB" id="A0A3N4LYD3"/>
<proteinExistence type="predicted"/>
<evidence type="ECO:0000313" key="2">
    <source>
        <dbReference type="Proteomes" id="UP000267821"/>
    </source>
</evidence>
<reference evidence="1 2" key="1">
    <citation type="journal article" date="2018" name="Nat. Ecol. Evol.">
        <title>Pezizomycetes genomes reveal the molecular basis of ectomycorrhizal truffle lifestyle.</title>
        <authorList>
            <person name="Murat C."/>
            <person name="Payen T."/>
            <person name="Noel B."/>
            <person name="Kuo A."/>
            <person name="Morin E."/>
            <person name="Chen J."/>
            <person name="Kohler A."/>
            <person name="Krizsan K."/>
            <person name="Balestrini R."/>
            <person name="Da Silva C."/>
            <person name="Montanini B."/>
            <person name="Hainaut M."/>
            <person name="Levati E."/>
            <person name="Barry K.W."/>
            <person name="Belfiori B."/>
            <person name="Cichocki N."/>
            <person name="Clum A."/>
            <person name="Dockter R.B."/>
            <person name="Fauchery L."/>
            <person name="Guy J."/>
            <person name="Iotti M."/>
            <person name="Le Tacon F."/>
            <person name="Lindquist E.A."/>
            <person name="Lipzen A."/>
            <person name="Malagnac F."/>
            <person name="Mello A."/>
            <person name="Molinier V."/>
            <person name="Miyauchi S."/>
            <person name="Poulain J."/>
            <person name="Riccioni C."/>
            <person name="Rubini A."/>
            <person name="Sitrit Y."/>
            <person name="Splivallo R."/>
            <person name="Traeger S."/>
            <person name="Wang M."/>
            <person name="Zifcakova L."/>
            <person name="Wipf D."/>
            <person name="Zambonelli A."/>
            <person name="Paolocci F."/>
            <person name="Nowrousian M."/>
            <person name="Ottonello S."/>
            <person name="Baldrian P."/>
            <person name="Spatafora J.W."/>
            <person name="Henrissat B."/>
            <person name="Nagy L.G."/>
            <person name="Aury J.M."/>
            <person name="Wincker P."/>
            <person name="Grigoriev I.V."/>
            <person name="Bonfante P."/>
            <person name="Martin F.M."/>
        </authorList>
    </citation>
    <scope>NUCLEOTIDE SEQUENCE [LARGE SCALE GENOMIC DNA]</scope>
    <source>
        <strain evidence="1 2">ATCC MYA-4762</strain>
    </source>
</reference>
<protein>
    <submittedName>
        <fullName evidence="1">Uncharacterized protein</fullName>
    </submittedName>
</protein>
<dbReference type="OrthoDB" id="10409119at2759"/>
<organism evidence="1 2">
    <name type="scientific">Terfezia boudieri ATCC MYA-4762</name>
    <dbReference type="NCBI Taxonomy" id="1051890"/>
    <lineage>
        <taxon>Eukaryota</taxon>
        <taxon>Fungi</taxon>
        <taxon>Dikarya</taxon>
        <taxon>Ascomycota</taxon>
        <taxon>Pezizomycotina</taxon>
        <taxon>Pezizomycetes</taxon>
        <taxon>Pezizales</taxon>
        <taxon>Pezizaceae</taxon>
        <taxon>Terfezia</taxon>
    </lineage>
</organism>
<dbReference type="Proteomes" id="UP000267821">
    <property type="component" value="Unassembled WGS sequence"/>
</dbReference>
<keyword evidence="2" id="KW-1185">Reference proteome</keyword>